<dbReference type="AlphaFoldDB" id="A0A0J9TZF4"/>
<gene>
    <name evidence="2" type="ORF">PVNG_05819</name>
</gene>
<dbReference type="OrthoDB" id="10333910at2759"/>
<protein>
    <recommendedName>
        <fullName evidence="4">PIR Superfamily Protein</fullName>
    </recommendedName>
</protein>
<keyword evidence="1" id="KW-0812">Transmembrane</keyword>
<organism evidence="2 3">
    <name type="scientific">Plasmodium vivax North Korean</name>
    <dbReference type="NCBI Taxonomy" id="1035514"/>
    <lineage>
        <taxon>Eukaryota</taxon>
        <taxon>Sar</taxon>
        <taxon>Alveolata</taxon>
        <taxon>Apicomplexa</taxon>
        <taxon>Aconoidasida</taxon>
        <taxon>Haemosporida</taxon>
        <taxon>Plasmodiidae</taxon>
        <taxon>Plasmodium</taxon>
        <taxon>Plasmodium (Plasmodium)</taxon>
    </lineage>
</organism>
<evidence type="ECO:0008006" key="4">
    <source>
        <dbReference type="Google" id="ProtNLM"/>
    </source>
</evidence>
<feature type="transmembrane region" description="Helical" evidence="1">
    <location>
        <begin position="237"/>
        <end position="257"/>
    </location>
</feature>
<evidence type="ECO:0000313" key="2">
    <source>
        <dbReference type="EMBL" id="KNA00892.1"/>
    </source>
</evidence>
<keyword evidence="1" id="KW-0472">Membrane</keyword>
<dbReference type="Proteomes" id="UP000053239">
    <property type="component" value="Unassembled WGS sequence"/>
</dbReference>
<dbReference type="EMBL" id="KQ235300">
    <property type="protein sequence ID" value="KNA00892.1"/>
    <property type="molecule type" value="Genomic_DNA"/>
</dbReference>
<keyword evidence="1" id="KW-1133">Transmembrane helix</keyword>
<proteinExistence type="predicted"/>
<accession>A0A0J9TZF4</accession>
<sequence length="260" mass="30305">MNLYGFFEDIKNYIKKADLAENIDILTSTHSECDDFMATSGSYFKDRTTAKRICNEYLNLYDSLNKLKCITNIVSNYKECSKFLNYWINFKLRESMHNGDDSFCTVYNALDSQITFNSLYDISVNFIYDINKDDFYKMNILYRLYKKYTDIDGILENADDMVKRTLLSYSTACCTDYLEAKYICNDGNDDDSNNSQFCTQLKKFEKTYESLYDTEIGRNPEYMNYFKKLSECKNTNVTSTALIGTTVGLIPLMVGLYKVK</sequence>
<evidence type="ECO:0000256" key="1">
    <source>
        <dbReference type="SAM" id="Phobius"/>
    </source>
</evidence>
<reference evidence="2 3" key="1">
    <citation type="submission" date="2011-09" db="EMBL/GenBank/DDBJ databases">
        <title>The Genome Sequence of Plasmodium vivax North Korean.</title>
        <authorList>
            <consortium name="The Broad Institute Genome Sequencing Platform"/>
            <consortium name="The Broad Institute Genome Sequencing Center for Infectious Disease"/>
            <person name="Neafsey D."/>
            <person name="Carlton J."/>
            <person name="Barnwell J."/>
            <person name="Collins W."/>
            <person name="Escalante A."/>
            <person name="Mullikin J."/>
            <person name="Saul A."/>
            <person name="Guigo R."/>
            <person name="Camara F."/>
            <person name="Young S.K."/>
            <person name="Zeng Q."/>
            <person name="Gargeya S."/>
            <person name="Fitzgerald M."/>
            <person name="Haas B."/>
            <person name="Abouelleil A."/>
            <person name="Alvarado L."/>
            <person name="Arachchi H.M."/>
            <person name="Berlin A."/>
            <person name="Brown A."/>
            <person name="Chapman S.B."/>
            <person name="Chen Z."/>
            <person name="Dunbar C."/>
            <person name="Freedman E."/>
            <person name="Gearin G."/>
            <person name="Gellesch M."/>
            <person name="Goldberg J."/>
            <person name="Griggs A."/>
            <person name="Gujja S."/>
            <person name="Heiman D."/>
            <person name="Howarth C."/>
            <person name="Larson L."/>
            <person name="Lui A."/>
            <person name="MacDonald P.J.P."/>
            <person name="Montmayeur A."/>
            <person name="Murphy C."/>
            <person name="Neiman D."/>
            <person name="Pearson M."/>
            <person name="Priest M."/>
            <person name="Roberts A."/>
            <person name="Saif S."/>
            <person name="Shea T."/>
            <person name="Shenoy N."/>
            <person name="Sisk P."/>
            <person name="Stolte C."/>
            <person name="Sykes S."/>
            <person name="Wortman J."/>
            <person name="Nusbaum C."/>
            <person name="Birren B."/>
        </authorList>
    </citation>
    <scope>NUCLEOTIDE SEQUENCE [LARGE SCALE GENOMIC DNA]</scope>
    <source>
        <strain evidence="2 3">North Korean</strain>
    </source>
</reference>
<evidence type="ECO:0000313" key="3">
    <source>
        <dbReference type="Proteomes" id="UP000053239"/>
    </source>
</evidence>
<name>A0A0J9TZF4_PLAVI</name>